<feature type="domain" description="Hikeshi-like N-terminal" evidence="8">
    <location>
        <begin position="712"/>
        <end position="840"/>
    </location>
</feature>
<evidence type="ECO:0000256" key="6">
    <source>
        <dbReference type="SAM" id="MobiDB-lite"/>
    </source>
</evidence>
<dbReference type="Gene3D" id="3.30.420.40">
    <property type="match status" value="1"/>
</dbReference>
<keyword evidence="4" id="KW-0547">Nucleotide-binding</keyword>
<keyword evidence="7" id="KW-0812">Transmembrane</keyword>
<reference evidence="10 11" key="1">
    <citation type="submission" date="2019-06" db="EMBL/GenBank/DDBJ databases">
        <authorList>
            <person name="Palmer J.M."/>
        </authorList>
    </citation>
    <scope>NUCLEOTIDE SEQUENCE [LARGE SCALE GENOMIC DNA]</scope>
    <source>
        <strain evidence="10 11">TWF703</strain>
    </source>
</reference>
<feature type="region of interest" description="Disordered" evidence="6">
    <location>
        <begin position="659"/>
        <end position="678"/>
    </location>
</feature>
<dbReference type="Pfam" id="PF01150">
    <property type="entry name" value="GDA1_CD39"/>
    <property type="match status" value="1"/>
</dbReference>
<name>A0A7C8JXM3_ORBOL</name>
<feature type="compositionally biased region" description="Polar residues" evidence="6">
    <location>
        <begin position="661"/>
        <end position="678"/>
    </location>
</feature>
<dbReference type="CDD" id="cd24039">
    <property type="entry name" value="ASKHA_NBD_YND1-like"/>
    <property type="match status" value="1"/>
</dbReference>
<dbReference type="PANTHER" id="PTHR11782:SF121">
    <property type="entry name" value="NUCLEOSIDE-DIPHOSPHATASE MIG-23"/>
    <property type="match status" value="1"/>
</dbReference>
<dbReference type="GO" id="GO:0006256">
    <property type="term" value="P:UDP catabolic process"/>
    <property type="evidence" value="ECO:0007669"/>
    <property type="project" value="TreeGrafter"/>
</dbReference>
<dbReference type="InterPro" id="IPR000407">
    <property type="entry name" value="GDA1_CD39_NTPase"/>
</dbReference>
<feature type="transmembrane region" description="Helical" evidence="7">
    <location>
        <begin position="578"/>
        <end position="596"/>
    </location>
</feature>
<feature type="domain" description="Hikeshi-like C-terminal" evidence="9">
    <location>
        <begin position="880"/>
        <end position="933"/>
    </location>
</feature>
<keyword evidence="4" id="KW-0067">ATP-binding</keyword>
<evidence type="ECO:0000313" key="11">
    <source>
        <dbReference type="Proteomes" id="UP000480548"/>
    </source>
</evidence>
<dbReference type="InterPro" id="IPR008493">
    <property type="entry name" value="Hikeshi-like_N"/>
</dbReference>
<evidence type="ECO:0000256" key="1">
    <source>
        <dbReference type="ARBA" id="ARBA00009283"/>
    </source>
</evidence>
<gene>
    <name evidence="10" type="primary">YND1</name>
    <name evidence="10" type="ORF">TWF703_011088</name>
</gene>
<protein>
    <submittedName>
        <fullName evidence="10">Golgi apyrase</fullName>
    </submittedName>
</protein>
<sequence length="937" mass="102531">MDLEDRRRKDWRYGCVMDAGSSGTRIYIYRWLDHMSQREKATPEELDSFPLISTKKKWIKKIRPGVSAFADRIESVGPDHLEELFAHARTIIPPDQIPDTPLFLLATAGVRLLPVWERKALLTEICNYAVQNTNFLLPDCKLHIQAITGETEGLYGWIAANYLIGSFDATQKHDHGKNHHTYGFLDMGGASAQIAFVPNATETEKHADDLKLLRMRKLSGQSVEYKVFVTTWLGFGVHQARSRYLEKLVEASGGENVLELPDPCLHRGLTATIDGKEVGSSSVGSGNQPASEKKPYLFGTGKFDECQLQVHPLLSDGKIPCNNAACLLDGHHFPQADFDINHFLGVSEYWHTTHEVFEMGHETKAYDLATYSKRVREYCSEPWDAIRDKLHQHEWGKKIDAEKAISICFRASWVMSVLHDGIGVPRIGLDTSGSGHNATEQLIGGAKDKGFLDPFQAVDDIHDVEVSWTLGKMVLYATSVIPPKGNSGHALPVGFGSNTLKGEVIPADFEYAGSGTNPAKTPSKPHIPTTPPTSPAIGGSVSGIPVPTTGSEPGSGPEDDSDHWHGALWNNSNSNRRIPGIILFLLIFSFASYLLLGRDRRHRLARKMNLHRLFGGKGRKSATGGSGILYERIGEDIELGESATPSFFELADYEDDDVGNGINNDSGSRSGTMRRGVSTSNVKGLGLNLGPYGSRMGSRISSREHLAAVSRSRDTNLQAVSQTEFLFVLPSAQTINHIVVFLLPDTQLPPGYAATVYFQWPGKPFQLLGGLSMEKQSAIFRLKSSPQTIPSGTATAAGTSTSDAMADENGFYPTGAENITAQLGISIEPIGQAQQKLMMLPVHLSGLSASATLPSYGATIVPRDGTSDSNALVSRDSAATLTLARRIMKNAFNYLGSFSSGPPGSEVIPMREFQSWWNKFERRLTVDSSFLEKEEEA</sequence>
<evidence type="ECO:0000256" key="7">
    <source>
        <dbReference type="SAM" id="Phobius"/>
    </source>
</evidence>
<feature type="binding site" evidence="4">
    <location>
        <begin position="189"/>
        <end position="193"/>
    </location>
    <ligand>
        <name>ATP</name>
        <dbReference type="ChEBI" id="CHEBI:30616"/>
    </ligand>
</feature>
<keyword evidence="7" id="KW-1133">Transmembrane helix</keyword>
<accession>A0A7C8JXM3</accession>
<dbReference type="GO" id="GO:0045134">
    <property type="term" value="F:UDP phosphatase activity"/>
    <property type="evidence" value="ECO:0007669"/>
    <property type="project" value="TreeGrafter"/>
</dbReference>
<dbReference type="Pfam" id="PF05603">
    <property type="entry name" value="Hikeshi-like_N"/>
    <property type="match status" value="1"/>
</dbReference>
<evidence type="ECO:0000259" key="9">
    <source>
        <dbReference type="Pfam" id="PF21057"/>
    </source>
</evidence>
<dbReference type="GO" id="GO:0005794">
    <property type="term" value="C:Golgi apparatus"/>
    <property type="evidence" value="ECO:0007669"/>
    <property type="project" value="TreeGrafter"/>
</dbReference>
<evidence type="ECO:0000256" key="4">
    <source>
        <dbReference type="PIRSR" id="PIRSR600407-2"/>
    </source>
</evidence>
<dbReference type="Pfam" id="PF21057">
    <property type="entry name" value="Hikeshi-like_C"/>
    <property type="match status" value="1"/>
</dbReference>
<feature type="region of interest" description="Disordered" evidence="6">
    <location>
        <begin position="513"/>
        <end position="566"/>
    </location>
</feature>
<evidence type="ECO:0000259" key="8">
    <source>
        <dbReference type="Pfam" id="PF05603"/>
    </source>
</evidence>
<dbReference type="Proteomes" id="UP000480548">
    <property type="component" value="Unassembled WGS sequence"/>
</dbReference>
<feature type="active site" description="Proton acceptor" evidence="3">
    <location>
        <position position="152"/>
    </location>
</feature>
<dbReference type="GO" id="GO:0046036">
    <property type="term" value="P:CTP metabolic process"/>
    <property type="evidence" value="ECO:0007669"/>
    <property type="project" value="TreeGrafter"/>
</dbReference>
<comment type="similarity">
    <text evidence="1 5">Belongs to the GDA1/CD39 NTPase family.</text>
</comment>
<dbReference type="GO" id="GO:0005524">
    <property type="term" value="F:ATP binding"/>
    <property type="evidence" value="ECO:0007669"/>
    <property type="project" value="UniProtKB-KW"/>
</dbReference>
<dbReference type="PANTHER" id="PTHR11782">
    <property type="entry name" value="ADENOSINE/GUANOSINE DIPHOSPHATASE"/>
    <property type="match status" value="1"/>
</dbReference>
<keyword evidence="7" id="KW-0472">Membrane</keyword>
<dbReference type="PROSITE" id="PS01238">
    <property type="entry name" value="GDA1_CD39_NTPASE"/>
    <property type="match status" value="1"/>
</dbReference>
<dbReference type="GO" id="GO:0004382">
    <property type="term" value="F:GDP phosphatase activity"/>
    <property type="evidence" value="ECO:0007669"/>
    <property type="project" value="TreeGrafter"/>
</dbReference>
<dbReference type="InterPro" id="IPR048364">
    <property type="entry name" value="Hikeshi-like_C"/>
</dbReference>
<dbReference type="Gene3D" id="3.30.420.150">
    <property type="entry name" value="Exopolyphosphatase. Domain 2"/>
    <property type="match status" value="1"/>
</dbReference>
<dbReference type="AlphaFoldDB" id="A0A7C8JXM3"/>
<organism evidence="10 11">
    <name type="scientific">Orbilia oligospora</name>
    <name type="common">Nematode-trapping fungus</name>
    <name type="synonym">Arthrobotrys oligospora</name>
    <dbReference type="NCBI Taxonomy" id="2813651"/>
    <lineage>
        <taxon>Eukaryota</taxon>
        <taxon>Fungi</taxon>
        <taxon>Dikarya</taxon>
        <taxon>Ascomycota</taxon>
        <taxon>Pezizomycotina</taxon>
        <taxon>Orbiliomycetes</taxon>
        <taxon>Orbiliales</taxon>
        <taxon>Orbiliaceae</taxon>
        <taxon>Orbilia</taxon>
    </lineage>
</organism>
<keyword evidence="2 5" id="KW-0378">Hydrolase</keyword>
<dbReference type="EMBL" id="WIQZ01000094">
    <property type="protein sequence ID" value="KAF3125057.1"/>
    <property type="molecule type" value="Genomic_DNA"/>
</dbReference>
<proteinExistence type="inferred from homology"/>
<comment type="caution">
    <text evidence="10">The sequence shown here is derived from an EMBL/GenBank/DDBJ whole genome shotgun (WGS) entry which is preliminary data.</text>
</comment>
<evidence type="ECO:0000313" key="10">
    <source>
        <dbReference type="EMBL" id="KAF3125057.1"/>
    </source>
</evidence>
<evidence type="ECO:0000256" key="2">
    <source>
        <dbReference type="ARBA" id="ARBA00022801"/>
    </source>
</evidence>
<dbReference type="GO" id="GO:0017111">
    <property type="term" value="F:ribonucleoside triphosphate phosphatase activity"/>
    <property type="evidence" value="ECO:0007669"/>
    <property type="project" value="TreeGrafter"/>
</dbReference>
<dbReference type="GO" id="GO:0016020">
    <property type="term" value="C:membrane"/>
    <property type="evidence" value="ECO:0007669"/>
    <property type="project" value="TreeGrafter"/>
</dbReference>
<evidence type="ECO:0000256" key="5">
    <source>
        <dbReference type="RuleBase" id="RU003833"/>
    </source>
</evidence>
<evidence type="ECO:0000256" key="3">
    <source>
        <dbReference type="PIRSR" id="PIRSR600407-1"/>
    </source>
</evidence>